<feature type="region of interest" description="Disordered" evidence="1">
    <location>
        <begin position="23"/>
        <end position="105"/>
    </location>
</feature>
<proteinExistence type="predicted"/>
<comment type="caution">
    <text evidence="2">The sequence shown here is derived from an EMBL/GenBank/DDBJ whole genome shotgun (WGS) entry which is preliminary data.</text>
</comment>
<gene>
    <name evidence="2" type="ORF">LY90DRAFT_131545</name>
</gene>
<keyword evidence="3" id="KW-1185">Reference proteome</keyword>
<evidence type="ECO:0000313" key="3">
    <source>
        <dbReference type="Proteomes" id="UP000193920"/>
    </source>
</evidence>
<feature type="compositionally biased region" description="Basic and acidic residues" evidence="1">
    <location>
        <begin position="23"/>
        <end position="55"/>
    </location>
</feature>
<dbReference type="Proteomes" id="UP000193920">
    <property type="component" value="Unassembled WGS sequence"/>
</dbReference>
<evidence type="ECO:0000256" key="1">
    <source>
        <dbReference type="SAM" id="MobiDB-lite"/>
    </source>
</evidence>
<dbReference type="AlphaFoldDB" id="A0A1Y2EVD6"/>
<dbReference type="EMBL" id="MCOG01000025">
    <property type="protein sequence ID" value="ORY75529.1"/>
    <property type="molecule type" value="Genomic_DNA"/>
</dbReference>
<organism evidence="2 3">
    <name type="scientific">Neocallimastix californiae</name>
    <dbReference type="NCBI Taxonomy" id="1754190"/>
    <lineage>
        <taxon>Eukaryota</taxon>
        <taxon>Fungi</taxon>
        <taxon>Fungi incertae sedis</taxon>
        <taxon>Chytridiomycota</taxon>
        <taxon>Chytridiomycota incertae sedis</taxon>
        <taxon>Neocallimastigomycetes</taxon>
        <taxon>Neocallimastigales</taxon>
        <taxon>Neocallimastigaceae</taxon>
        <taxon>Neocallimastix</taxon>
    </lineage>
</organism>
<accession>A0A1Y2EVD6</accession>
<evidence type="ECO:0000313" key="2">
    <source>
        <dbReference type="EMBL" id="ORY75529.1"/>
    </source>
</evidence>
<sequence>MLNYMPLPNINFICIIKEMTDKDEKNYHSERSSRDKFKKERDDYSSRREDHDYYSSRRRRERSHSSGLSDHEERRSKRRRSSSPRGGDHYIPNYSRDGYDPAPRYQGNYKYRILFNI</sequence>
<protein>
    <submittedName>
        <fullName evidence="2">Uncharacterized protein</fullName>
    </submittedName>
</protein>
<name>A0A1Y2EVD6_9FUNG</name>
<reference evidence="2 3" key="1">
    <citation type="submission" date="2016-08" db="EMBL/GenBank/DDBJ databases">
        <title>A Parts List for Fungal Cellulosomes Revealed by Comparative Genomics.</title>
        <authorList>
            <consortium name="DOE Joint Genome Institute"/>
            <person name="Haitjema C.H."/>
            <person name="Gilmore S.P."/>
            <person name="Henske J.K."/>
            <person name="Solomon K.V."/>
            <person name="De Groot R."/>
            <person name="Kuo A."/>
            <person name="Mondo S.J."/>
            <person name="Salamov A.A."/>
            <person name="Labutti K."/>
            <person name="Zhao Z."/>
            <person name="Chiniquy J."/>
            <person name="Barry K."/>
            <person name="Brewer H.M."/>
            <person name="Purvine S.O."/>
            <person name="Wright A.T."/>
            <person name="Boxma B."/>
            <person name="Van Alen T."/>
            <person name="Hackstein J.H."/>
            <person name="Baker S.E."/>
            <person name="Grigoriev I.V."/>
            <person name="O'Malley M.A."/>
        </authorList>
    </citation>
    <scope>NUCLEOTIDE SEQUENCE [LARGE SCALE GENOMIC DNA]</scope>
    <source>
        <strain evidence="2 3">G1</strain>
    </source>
</reference>